<dbReference type="EMBL" id="OV651835">
    <property type="protein sequence ID" value="CAH1107667.1"/>
    <property type="molecule type" value="Genomic_DNA"/>
</dbReference>
<evidence type="ECO:0000313" key="2">
    <source>
        <dbReference type="EMBL" id="CAH1107667.1"/>
    </source>
</evidence>
<feature type="compositionally biased region" description="Polar residues" evidence="1">
    <location>
        <begin position="28"/>
        <end position="67"/>
    </location>
</feature>
<name>A0A9P0CQL1_9CUCU</name>
<dbReference type="OrthoDB" id="6776169at2759"/>
<sequence>MDKNSFFIPPSEGSKSTPEDHQMDTDDSPNSLENTLLYQSAENSPLNTSEINPESASNTTDRAASQNQVNNIKTSENRESAVVTNNISETTPDTFVSAYQTLPLPSSVTARVLNFRTDKNTTTSSEEENINKPPPPPQPLRPGLFTLPPPIKASTPLNTQVLLPKRKNTSPTEKDTAENDGEDETDLSDNQGFQKPRKFKKFKTNFVKLIERKATSTIPLTNKFYSLSESESEIEQDTVIAPKTKGKATPNLPIKGNLSKQTTKNIVTATKINKKATIPPIVVDGRTDNHATLTNNLKAIIKGKYSVKYTNATTVIFTEELEDYEALLGSIKQAEIPHHTYTNKAEKTHAFVLRGLANGTEKEAIEEDLIASYEIKPKEIFKMTTKHRPLFLVVTDPAITLDYLNKNVRPFERPLLDIKTSVNDLRDERSAFAFIEGARSCRSSVHREEKIVIKKELEVRRN</sequence>
<evidence type="ECO:0000313" key="3">
    <source>
        <dbReference type="Proteomes" id="UP001153636"/>
    </source>
</evidence>
<keyword evidence="3" id="KW-1185">Reference proteome</keyword>
<accession>A0A9P0CQL1</accession>
<dbReference type="Proteomes" id="UP001153636">
    <property type="component" value="Chromosome 23"/>
</dbReference>
<feature type="region of interest" description="Disordered" evidence="1">
    <location>
        <begin position="1"/>
        <end position="67"/>
    </location>
</feature>
<dbReference type="AlphaFoldDB" id="A0A9P0CQL1"/>
<proteinExistence type="predicted"/>
<reference evidence="2" key="1">
    <citation type="submission" date="2022-01" db="EMBL/GenBank/DDBJ databases">
        <authorList>
            <person name="King R."/>
        </authorList>
    </citation>
    <scope>NUCLEOTIDE SEQUENCE</scope>
</reference>
<gene>
    <name evidence="2" type="ORF">PSYICH_LOCUS8346</name>
</gene>
<feature type="compositionally biased region" description="Acidic residues" evidence="1">
    <location>
        <begin position="178"/>
        <end position="187"/>
    </location>
</feature>
<evidence type="ECO:0000256" key="1">
    <source>
        <dbReference type="SAM" id="MobiDB-lite"/>
    </source>
</evidence>
<organism evidence="2 3">
    <name type="scientific">Psylliodes chrysocephalus</name>
    <dbReference type="NCBI Taxonomy" id="3402493"/>
    <lineage>
        <taxon>Eukaryota</taxon>
        <taxon>Metazoa</taxon>
        <taxon>Ecdysozoa</taxon>
        <taxon>Arthropoda</taxon>
        <taxon>Hexapoda</taxon>
        <taxon>Insecta</taxon>
        <taxon>Pterygota</taxon>
        <taxon>Neoptera</taxon>
        <taxon>Endopterygota</taxon>
        <taxon>Coleoptera</taxon>
        <taxon>Polyphaga</taxon>
        <taxon>Cucujiformia</taxon>
        <taxon>Chrysomeloidea</taxon>
        <taxon>Chrysomelidae</taxon>
        <taxon>Galerucinae</taxon>
        <taxon>Alticini</taxon>
        <taxon>Psylliodes</taxon>
    </lineage>
</organism>
<protein>
    <submittedName>
        <fullName evidence="2">Uncharacterized protein</fullName>
    </submittedName>
</protein>
<feature type="region of interest" description="Disordered" evidence="1">
    <location>
        <begin position="119"/>
        <end position="196"/>
    </location>
</feature>